<keyword evidence="6" id="KW-0479">Metal-binding</keyword>
<keyword evidence="10" id="KW-0799">Topoisomerase</keyword>
<dbReference type="Pfam" id="PF16898">
    <property type="entry name" value="TOPRIM_C"/>
    <property type="match status" value="2"/>
</dbReference>
<dbReference type="Gene3D" id="3.30.1360.40">
    <property type="match status" value="1"/>
</dbReference>
<evidence type="ECO:0000313" key="16">
    <source>
        <dbReference type="EMBL" id="QHT74171.1"/>
    </source>
</evidence>
<comment type="catalytic activity">
    <reaction evidence="1">
        <text>ATP-dependent breakage, passage and rejoining of double-stranded DNA.</text>
        <dbReference type="EC" id="5.6.2.2"/>
    </reaction>
</comment>
<dbReference type="Gene3D" id="3.90.199.10">
    <property type="entry name" value="Topoisomerase II, domain 5"/>
    <property type="match status" value="1"/>
</dbReference>
<dbReference type="Gene3D" id="3.30.230.10">
    <property type="match status" value="1"/>
</dbReference>
<dbReference type="SUPFAM" id="SSF55874">
    <property type="entry name" value="ATPase domain of HSP90 chaperone/DNA topoisomerase II/histidine kinase"/>
    <property type="match status" value="1"/>
</dbReference>
<dbReference type="Gene3D" id="1.10.268.10">
    <property type="entry name" value="Topoisomerase, domain 3"/>
    <property type="match status" value="1"/>
</dbReference>
<dbReference type="Gene3D" id="3.30.1490.30">
    <property type="match status" value="1"/>
</dbReference>
<dbReference type="PROSITE" id="PS50880">
    <property type="entry name" value="TOPRIM"/>
    <property type="match status" value="1"/>
</dbReference>
<dbReference type="GO" id="GO:0003918">
    <property type="term" value="F:DNA topoisomerase type II (double strand cut, ATP-hydrolyzing) activity"/>
    <property type="evidence" value="ECO:0007669"/>
    <property type="project" value="UniProtKB-EC"/>
</dbReference>
<dbReference type="GO" id="GO:0000819">
    <property type="term" value="P:sister chromatid segregation"/>
    <property type="evidence" value="ECO:0007669"/>
    <property type="project" value="TreeGrafter"/>
</dbReference>
<dbReference type="Pfam" id="PF02518">
    <property type="entry name" value="HATPase_c"/>
    <property type="match status" value="1"/>
</dbReference>
<dbReference type="GO" id="GO:0046872">
    <property type="term" value="F:metal ion binding"/>
    <property type="evidence" value="ECO:0007669"/>
    <property type="project" value="UniProtKB-KW"/>
</dbReference>
<dbReference type="PROSITE" id="PS00177">
    <property type="entry name" value="TOPOISOMERASE_II"/>
    <property type="match status" value="1"/>
</dbReference>
<evidence type="ECO:0000256" key="12">
    <source>
        <dbReference type="ARBA" id="ARBA00023235"/>
    </source>
</evidence>
<dbReference type="InterPro" id="IPR001154">
    <property type="entry name" value="TopoII_euk"/>
</dbReference>
<protein>
    <recommendedName>
        <fullName evidence="5">DNA topoisomerase (ATP-hydrolyzing)</fullName>
        <ecNumber evidence="5">5.6.2.2</ecNumber>
    </recommendedName>
</protein>
<dbReference type="Pfam" id="PF01751">
    <property type="entry name" value="Toprim"/>
    <property type="match status" value="1"/>
</dbReference>
<evidence type="ECO:0000256" key="11">
    <source>
        <dbReference type="ARBA" id="ARBA00023125"/>
    </source>
</evidence>
<feature type="domain" description="Toprim" evidence="14">
    <location>
        <begin position="425"/>
        <end position="541"/>
    </location>
</feature>
<evidence type="ECO:0000256" key="10">
    <source>
        <dbReference type="ARBA" id="ARBA00023029"/>
    </source>
</evidence>
<dbReference type="SUPFAM" id="SSF56719">
    <property type="entry name" value="Type II DNA topoisomerase"/>
    <property type="match status" value="1"/>
</dbReference>
<dbReference type="Gene3D" id="3.40.50.670">
    <property type="match status" value="2"/>
</dbReference>
<evidence type="ECO:0000256" key="6">
    <source>
        <dbReference type="ARBA" id="ARBA00022723"/>
    </source>
</evidence>
<evidence type="ECO:0000256" key="13">
    <source>
        <dbReference type="SAM" id="Coils"/>
    </source>
</evidence>
<sequence length="1162" mass="134936">MADSTSKSIEQKYQKKTPIEHILTRPDTYVGDIKIQEEVMDIYDDDLQRIVKKNIKYVPALYKIFDEIIVNAFDHTKNDSTCDTIKVSIDKDKNEISVLNNGKGIDIEIHAQHKIYVPELIFGELLTSTNYDDNEARTTGGRNGYGAKLTNIFSTKFIVETVDEERKRKFYQEFTDNMSKRTKPKITDYKQKSYTQITFIPDLKKFSLSELSDDIVNLFKKRVYDIAGLGEKLKVYYNDKKIETNNFKKYISLYYPDDDVFFDEQERWKVGVIYKPDNNFEQKSFVNGICTYKGGSHTEYVMKGIIKKVKEAILKKNKELKIKDETIKENLIIFIDSTIINPAFSSQTKEELKTKQADFGSIYEMNEKILAKIIKSGLVQQIIDLAKLKDQVILKNTDGKKTNNIRGIPKLEDAEWAGTKKSTQCRLILTEGDSAKGLAMAGRSAIADGNCKYGVFPLKGKLLNVREATAKQLLENEEIINIKKILGLQHNKEYLSTSELRYSSVIIFSDQDYDGFHIKGLVMNFFHHFFPSLIKLNFLHALSTPIVKAVKGKESKIFYNLTQYEDWKHKIDPNNWHIKYYKGLGTSNKDEAKEYFTDIENKLIKYSWANKSIFNEIVNEEIEEDDKSVCDSVKSKRKSSKKSKTTSVDDQQKEHICFDAITLAFDKKRADDRKEWLMRYDRNKIIQNDIKEVPIYDFVHRELIHFSNDDINRSIPNIIDGLKPSQRKVQYGSVLRKLFKKQDEIKVAQLSGFISEKTSYHHGEASLQGTIVGMAQNFVGANNLNLLHPSGMFGSRLLGGKDSASARYIFTYLAEWNRLIFRPEDDPILTYLNDDGLSIEPEYYVPIIPVVLVNGAQGIGTGFSTTILQYNPLQIIDNILLMMDNKSVKEMYPWFRGFKGKVEKVENGFNIKGNYKIDKENSKVIITELPIGTWTTPYKEYLDKLEEDKVIKGYKDKNTDETVYFEIQFTDDNLYDLIEKKKLESTLKLVDKGTITNMHGFNKNNVIKKYDTIYDILQEFYGVRLEYYKKRKEHQMDEIDKELNILEWKMKFIKGVIDGTIIVNNQTKDKISDQLEKQKFPKLSENKSYDYLLTMPIYSLSKEKIDELQKRIDNLEEELEHIEATTELQQWKKELLELKKVVEKAFANDDKENNEKVKIFIK</sequence>
<evidence type="ECO:0000259" key="14">
    <source>
        <dbReference type="PROSITE" id="PS50880"/>
    </source>
</evidence>
<dbReference type="FunFam" id="3.40.50.670:FF:000001">
    <property type="entry name" value="DNA topoisomerase 2"/>
    <property type="match status" value="1"/>
</dbReference>
<dbReference type="PANTHER" id="PTHR10169:SF38">
    <property type="entry name" value="DNA TOPOISOMERASE 2"/>
    <property type="match status" value="1"/>
</dbReference>
<keyword evidence="11" id="KW-0238">DNA-binding</keyword>
<dbReference type="InterPro" id="IPR020568">
    <property type="entry name" value="Ribosomal_Su5_D2-typ_SF"/>
</dbReference>
<comment type="cofactor">
    <cofactor evidence="3">
        <name>Mg(2+)</name>
        <dbReference type="ChEBI" id="CHEBI:18420"/>
    </cofactor>
</comment>
<proteinExistence type="inferred from homology"/>
<evidence type="ECO:0000256" key="7">
    <source>
        <dbReference type="ARBA" id="ARBA00022741"/>
    </source>
</evidence>
<dbReference type="InterPro" id="IPR013760">
    <property type="entry name" value="Topo_IIA-like_dom_sf"/>
</dbReference>
<dbReference type="Pfam" id="PF00204">
    <property type="entry name" value="DNA_gyraseB"/>
    <property type="match status" value="1"/>
</dbReference>
<dbReference type="EMBL" id="MN739840">
    <property type="protein sequence ID" value="QHT74171.1"/>
    <property type="molecule type" value="Genomic_DNA"/>
</dbReference>
<dbReference type="InterPro" id="IPR002205">
    <property type="entry name" value="Topo_IIA_dom_A"/>
</dbReference>
<dbReference type="SMART" id="SM00434">
    <property type="entry name" value="TOP4c"/>
    <property type="match status" value="1"/>
</dbReference>
<evidence type="ECO:0000256" key="2">
    <source>
        <dbReference type="ARBA" id="ARBA00001913"/>
    </source>
</evidence>
<keyword evidence="7" id="KW-0547">Nucleotide-binding</keyword>
<keyword evidence="13" id="KW-0175">Coiled coil</keyword>
<dbReference type="InterPro" id="IPR001241">
    <property type="entry name" value="Topo_IIA"/>
</dbReference>
<dbReference type="SMART" id="SM00433">
    <property type="entry name" value="TOP2c"/>
    <property type="match status" value="1"/>
</dbReference>
<keyword evidence="9" id="KW-0460">Magnesium</keyword>
<dbReference type="EC" id="5.6.2.2" evidence="5"/>
<dbReference type="InterPro" id="IPR013757">
    <property type="entry name" value="Topo_IIA_A_a_sf"/>
</dbReference>
<dbReference type="GO" id="GO:0005524">
    <property type="term" value="F:ATP binding"/>
    <property type="evidence" value="ECO:0007669"/>
    <property type="project" value="UniProtKB-KW"/>
</dbReference>
<dbReference type="InterPro" id="IPR014721">
    <property type="entry name" value="Ribsml_uS5_D2-typ_fold_subgr"/>
</dbReference>
<evidence type="ECO:0000259" key="15">
    <source>
        <dbReference type="PROSITE" id="PS52040"/>
    </source>
</evidence>
<dbReference type="GO" id="GO:0006265">
    <property type="term" value="P:DNA topological change"/>
    <property type="evidence" value="ECO:0007669"/>
    <property type="project" value="InterPro"/>
</dbReference>
<comment type="cofactor">
    <cofactor evidence="2">
        <name>Ca(2+)</name>
        <dbReference type="ChEBI" id="CHEBI:29108"/>
    </cofactor>
</comment>
<dbReference type="PRINTS" id="PR00418">
    <property type="entry name" value="TPI2FAMILY"/>
</dbReference>
<dbReference type="Gene3D" id="3.30.565.10">
    <property type="entry name" value="Histidine kinase-like ATPase, C-terminal domain"/>
    <property type="match status" value="1"/>
</dbReference>
<evidence type="ECO:0000256" key="5">
    <source>
        <dbReference type="ARBA" id="ARBA00012895"/>
    </source>
</evidence>
<dbReference type="FunFam" id="3.90.199.10:FF:000002">
    <property type="entry name" value="DNA topoisomerase 2"/>
    <property type="match status" value="1"/>
</dbReference>
<name>A0A6C0H0V6_9ZZZZ</name>
<dbReference type="GO" id="GO:0000712">
    <property type="term" value="P:resolution of meiotic recombination intermediates"/>
    <property type="evidence" value="ECO:0007669"/>
    <property type="project" value="TreeGrafter"/>
</dbReference>
<feature type="coiled-coil region" evidence="13">
    <location>
        <begin position="1098"/>
        <end position="1148"/>
    </location>
</feature>
<keyword evidence="12" id="KW-0413">Isomerase</keyword>
<dbReference type="PANTHER" id="PTHR10169">
    <property type="entry name" value="DNA TOPOISOMERASE/GYRASE"/>
    <property type="match status" value="1"/>
</dbReference>
<comment type="similarity">
    <text evidence="4">Belongs to the type II topoisomerase family.</text>
</comment>
<feature type="domain" description="Topo IIA-type catalytic" evidence="15">
    <location>
        <begin position="715"/>
        <end position="1135"/>
    </location>
</feature>
<dbReference type="InterPro" id="IPR018522">
    <property type="entry name" value="TopoIIA_CS"/>
</dbReference>
<dbReference type="InterPro" id="IPR050634">
    <property type="entry name" value="DNA_Topoisomerase_II"/>
</dbReference>
<dbReference type="GO" id="GO:0005634">
    <property type="term" value="C:nucleus"/>
    <property type="evidence" value="ECO:0007669"/>
    <property type="project" value="TreeGrafter"/>
</dbReference>
<organism evidence="16">
    <name type="scientific">viral metagenome</name>
    <dbReference type="NCBI Taxonomy" id="1070528"/>
    <lineage>
        <taxon>unclassified sequences</taxon>
        <taxon>metagenomes</taxon>
        <taxon>organismal metagenomes</taxon>
    </lineage>
</organism>
<dbReference type="PROSITE" id="PS52040">
    <property type="entry name" value="TOPO_IIA"/>
    <property type="match status" value="1"/>
</dbReference>
<dbReference type="AlphaFoldDB" id="A0A6C0H0V6"/>
<evidence type="ECO:0000256" key="3">
    <source>
        <dbReference type="ARBA" id="ARBA00001946"/>
    </source>
</evidence>
<evidence type="ECO:0000256" key="8">
    <source>
        <dbReference type="ARBA" id="ARBA00022840"/>
    </source>
</evidence>
<evidence type="ECO:0000256" key="4">
    <source>
        <dbReference type="ARBA" id="ARBA00011080"/>
    </source>
</evidence>
<dbReference type="InterPro" id="IPR031660">
    <property type="entry name" value="TOPRIM_C"/>
</dbReference>
<dbReference type="Pfam" id="PF00521">
    <property type="entry name" value="DNA_topoisoIV"/>
    <property type="match status" value="1"/>
</dbReference>
<dbReference type="InterPro" id="IPR013758">
    <property type="entry name" value="Topo_IIA_A/C_ab"/>
</dbReference>
<dbReference type="InterPro" id="IPR013506">
    <property type="entry name" value="Topo_IIA_bsu_dom2"/>
</dbReference>
<keyword evidence="8" id="KW-0067">ATP-binding</keyword>
<dbReference type="InterPro" id="IPR013759">
    <property type="entry name" value="Topo_IIA_B_C"/>
</dbReference>
<dbReference type="GO" id="GO:0003677">
    <property type="term" value="F:DNA binding"/>
    <property type="evidence" value="ECO:0007669"/>
    <property type="project" value="UniProtKB-KW"/>
</dbReference>
<dbReference type="SUPFAM" id="SSF54211">
    <property type="entry name" value="Ribosomal protein S5 domain 2-like"/>
    <property type="match status" value="1"/>
</dbReference>
<evidence type="ECO:0000256" key="9">
    <source>
        <dbReference type="ARBA" id="ARBA00022842"/>
    </source>
</evidence>
<dbReference type="InterPro" id="IPR003594">
    <property type="entry name" value="HATPase_dom"/>
</dbReference>
<dbReference type="SMART" id="SM00387">
    <property type="entry name" value="HATPase_c"/>
    <property type="match status" value="1"/>
</dbReference>
<accession>A0A6C0H0V6</accession>
<dbReference type="InterPro" id="IPR006171">
    <property type="entry name" value="TOPRIM_dom"/>
</dbReference>
<dbReference type="InterPro" id="IPR036890">
    <property type="entry name" value="HATPase_C_sf"/>
</dbReference>
<evidence type="ECO:0000256" key="1">
    <source>
        <dbReference type="ARBA" id="ARBA00000185"/>
    </source>
</evidence>
<dbReference type="FunFam" id="3.30.565.10:FF:000004">
    <property type="entry name" value="DNA topoisomerase 2"/>
    <property type="match status" value="1"/>
</dbReference>
<dbReference type="PRINTS" id="PR01158">
    <property type="entry name" value="TOPISMRASEII"/>
</dbReference>
<reference evidence="16" key="1">
    <citation type="journal article" date="2020" name="Nature">
        <title>Giant virus diversity and host interactions through global metagenomics.</title>
        <authorList>
            <person name="Schulz F."/>
            <person name="Roux S."/>
            <person name="Paez-Espino D."/>
            <person name="Jungbluth S."/>
            <person name="Walsh D.A."/>
            <person name="Denef V.J."/>
            <person name="McMahon K.D."/>
            <person name="Konstantinidis K.T."/>
            <person name="Eloe-Fadrosh E.A."/>
            <person name="Kyrpides N.C."/>
            <person name="Woyke T."/>
        </authorList>
    </citation>
    <scope>NUCLEOTIDE SEQUENCE</scope>
    <source>
        <strain evidence="16">GVMAG-M-3300023179-4</strain>
    </source>
</reference>